<reference evidence="8" key="1">
    <citation type="journal article" date="2019" name="Int. J. Syst. Evol. Microbiol.">
        <title>The Global Catalogue of Microorganisms (GCM) 10K type strain sequencing project: providing services to taxonomists for standard genome sequencing and annotation.</title>
        <authorList>
            <consortium name="The Broad Institute Genomics Platform"/>
            <consortium name="The Broad Institute Genome Sequencing Center for Infectious Disease"/>
            <person name="Wu L."/>
            <person name="Ma J."/>
        </authorList>
    </citation>
    <scope>NUCLEOTIDE SEQUENCE [LARGE SCALE GENOMIC DNA]</scope>
    <source>
        <strain evidence="8">CCUG 71848</strain>
    </source>
</reference>
<name>A0ABW3PNG0_9LACO</name>
<gene>
    <name evidence="7" type="ORF">ACFQ22_06265</name>
</gene>
<dbReference type="SUPFAM" id="SSF53098">
    <property type="entry name" value="Ribonuclease H-like"/>
    <property type="match status" value="1"/>
</dbReference>
<keyword evidence="3" id="KW-0815">Transposition</keyword>
<dbReference type="Gene3D" id="3.30.420.10">
    <property type="entry name" value="Ribonuclease H-like superfamily/Ribonuclease H"/>
    <property type="match status" value="1"/>
</dbReference>
<comment type="similarity">
    <text evidence="2">Belongs to the transposase IS30 family.</text>
</comment>
<dbReference type="InterPro" id="IPR012337">
    <property type="entry name" value="RNaseH-like_sf"/>
</dbReference>
<evidence type="ECO:0000256" key="5">
    <source>
        <dbReference type="ARBA" id="ARBA00023172"/>
    </source>
</evidence>
<dbReference type="InterPro" id="IPR001598">
    <property type="entry name" value="Transposase_IS30_CS"/>
</dbReference>
<evidence type="ECO:0000256" key="2">
    <source>
        <dbReference type="ARBA" id="ARBA00006363"/>
    </source>
</evidence>
<dbReference type="PANTHER" id="PTHR10948:SF23">
    <property type="entry name" value="TRANSPOSASE INSI FOR INSERTION SEQUENCE ELEMENT IS30A-RELATED"/>
    <property type="match status" value="1"/>
</dbReference>
<evidence type="ECO:0000256" key="3">
    <source>
        <dbReference type="ARBA" id="ARBA00022578"/>
    </source>
</evidence>
<evidence type="ECO:0000259" key="6">
    <source>
        <dbReference type="PROSITE" id="PS50994"/>
    </source>
</evidence>
<dbReference type="InterPro" id="IPR051917">
    <property type="entry name" value="Transposase-Integrase"/>
</dbReference>
<dbReference type="InterPro" id="IPR036397">
    <property type="entry name" value="RNaseH_sf"/>
</dbReference>
<dbReference type="PROSITE" id="PS50994">
    <property type="entry name" value="INTEGRASE"/>
    <property type="match status" value="1"/>
</dbReference>
<evidence type="ECO:0000256" key="4">
    <source>
        <dbReference type="ARBA" id="ARBA00023125"/>
    </source>
</evidence>
<comment type="caution">
    <text evidence="7">The sequence shown here is derived from an EMBL/GenBank/DDBJ whole genome shotgun (WGS) entry which is preliminary data.</text>
</comment>
<evidence type="ECO:0000256" key="1">
    <source>
        <dbReference type="ARBA" id="ARBA00002190"/>
    </source>
</evidence>
<dbReference type="Proteomes" id="UP001597156">
    <property type="component" value="Unassembled WGS sequence"/>
</dbReference>
<feature type="domain" description="Integrase catalytic" evidence="6">
    <location>
        <begin position="179"/>
        <end position="340"/>
    </location>
</feature>
<keyword evidence="8" id="KW-1185">Reference proteome</keyword>
<comment type="function">
    <text evidence="1">Required for the transposition of the insertion element.</text>
</comment>
<sequence length="344" mass="40544">MTQIKHTTQRHYQQLQPEERGEIQVLYEQGKSAHVIANHLHRAVSTISRELKRGTVLQRNADYQYYTRYFSDSGQINYQNHRLQCHSKGLLKRCWLFFAMLVTALRERPRIQSIDSFVHYFSQCHPNTPEPSTPTVYRYIDRGLLPIKNADLPEKLRRRIRRPGKRHARLNKKRLGTSIEQRPASVLKRDHFGDWEGDLVKSRRVSSEPAILTLTERYSRYEIMVKLPNYHAQTCYQALQKIIRLYGSSAFNSITFDNGAEFAKLNQVKGTRIYYAHPYSPWERGTNENHNGLIREYIPKGKSLHHYSNTQLHQIQFALNHRPRRILNYATPTNVFSSYDTLFD</sequence>
<proteinExistence type="inferred from homology"/>
<evidence type="ECO:0000313" key="7">
    <source>
        <dbReference type="EMBL" id="MFD1124952.1"/>
    </source>
</evidence>
<keyword evidence="5" id="KW-0233">DNA recombination</keyword>
<organism evidence="7 8">
    <name type="scientific">Lentilactobacillus raoultii</name>
    <dbReference type="NCBI Taxonomy" id="1987503"/>
    <lineage>
        <taxon>Bacteria</taxon>
        <taxon>Bacillati</taxon>
        <taxon>Bacillota</taxon>
        <taxon>Bacilli</taxon>
        <taxon>Lactobacillales</taxon>
        <taxon>Lactobacillaceae</taxon>
        <taxon>Lentilactobacillus</taxon>
    </lineage>
</organism>
<dbReference type="Gene3D" id="1.10.10.60">
    <property type="entry name" value="Homeodomain-like"/>
    <property type="match status" value="1"/>
</dbReference>
<dbReference type="PANTHER" id="PTHR10948">
    <property type="entry name" value="TRANSPOSASE"/>
    <property type="match status" value="1"/>
</dbReference>
<dbReference type="EMBL" id="JBHTLH010000018">
    <property type="protein sequence ID" value="MFD1124952.1"/>
    <property type="molecule type" value="Genomic_DNA"/>
</dbReference>
<dbReference type="Pfam" id="PF13936">
    <property type="entry name" value="HTH_38"/>
    <property type="match status" value="1"/>
</dbReference>
<dbReference type="InterPro" id="IPR001584">
    <property type="entry name" value="Integrase_cat-core"/>
</dbReference>
<dbReference type="PROSITE" id="PS01043">
    <property type="entry name" value="TRANSPOSASE_IS30"/>
    <property type="match status" value="1"/>
</dbReference>
<dbReference type="InterPro" id="IPR025246">
    <property type="entry name" value="IS30-like_HTH"/>
</dbReference>
<protein>
    <submittedName>
        <fullName evidence="7">IS30 family transposase</fullName>
    </submittedName>
</protein>
<dbReference type="InterPro" id="IPR053392">
    <property type="entry name" value="Transposase_IS30-like"/>
</dbReference>
<dbReference type="NCBIfam" id="NF033563">
    <property type="entry name" value="transpos_IS30"/>
    <property type="match status" value="1"/>
</dbReference>
<accession>A0ABW3PNG0</accession>
<keyword evidence="4" id="KW-0238">DNA-binding</keyword>
<dbReference type="RefSeq" id="WP_382389747.1">
    <property type="nucleotide sequence ID" value="NZ_JBHTLH010000018.1"/>
</dbReference>
<evidence type="ECO:0000313" key="8">
    <source>
        <dbReference type="Proteomes" id="UP001597156"/>
    </source>
</evidence>